<proteinExistence type="predicted"/>
<feature type="transmembrane region" description="Helical" evidence="2">
    <location>
        <begin position="324"/>
        <end position="346"/>
    </location>
</feature>
<feature type="compositionally biased region" description="Basic residues" evidence="1">
    <location>
        <begin position="1"/>
        <end position="11"/>
    </location>
</feature>
<feature type="transmembrane region" description="Helical" evidence="2">
    <location>
        <begin position="129"/>
        <end position="149"/>
    </location>
</feature>
<feature type="transmembrane region" description="Helical" evidence="2">
    <location>
        <begin position="262"/>
        <end position="281"/>
    </location>
</feature>
<feature type="compositionally biased region" description="Low complexity" evidence="1">
    <location>
        <begin position="51"/>
        <end position="97"/>
    </location>
</feature>
<keyword evidence="2" id="KW-0812">Transmembrane</keyword>
<reference evidence="3 4" key="1">
    <citation type="submission" date="2019-06" db="EMBL/GenBank/DDBJ databases">
        <title>Draft genome sequence of Actinomyces johnsonii CCUG 34287T.</title>
        <authorList>
            <person name="Salva-Serra F."/>
            <person name="Cardew S."/>
            <person name="Moore E."/>
        </authorList>
    </citation>
    <scope>NUCLEOTIDE SEQUENCE [LARGE SCALE GENOMIC DNA]</scope>
    <source>
        <strain evidence="3 4">CCUG 34287</strain>
    </source>
</reference>
<feature type="transmembrane region" description="Helical" evidence="2">
    <location>
        <begin position="288"/>
        <end position="312"/>
    </location>
</feature>
<gene>
    <name evidence="3" type="ORF">FK256_07655</name>
</gene>
<dbReference type="RefSeq" id="WP_034474440.1">
    <property type="nucleotide sequence ID" value="NZ_JASPFB010000009.1"/>
</dbReference>
<feature type="transmembrane region" description="Helical" evidence="2">
    <location>
        <begin position="155"/>
        <end position="172"/>
    </location>
</feature>
<evidence type="ECO:0008006" key="5">
    <source>
        <dbReference type="Google" id="ProtNLM"/>
    </source>
</evidence>
<feature type="transmembrane region" description="Helical" evidence="2">
    <location>
        <begin position="204"/>
        <end position="222"/>
    </location>
</feature>
<evidence type="ECO:0000256" key="2">
    <source>
        <dbReference type="SAM" id="Phobius"/>
    </source>
</evidence>
<dbReference type="Proteomes" id="UP000319010">
    <property type="component" value="Unassembled WGS sequence"/>
</dbReference>
<organism evidence="3 4">
    <name type="scientific">Actinomyces johnsonii</name>
    <dbReference type="NCBI Taxonomy" id="544581"/>
    <lineage>
        <taxon>Bacteria</taxon>
        <taxon>Bacillati</taxon>
        <taxon>Actinomycetota</taxon>
        <taxon>Actinomycetes</taxon>
        <taxon>Actinomycetales</taxon>
        <taxon>Actinomycetaceae</taxon>
        <taxon>Actinomyces</taxon>
    </lineage>
</organism>
<feature type="transmembrane region" description="Helical" evidence="2">
    <location>
        <begin position="234"/>
        <end position="250"/>
    </location>
</feature>
<sequence>MRTVTTHHRRAQPAARARGASRDSRADSSAAAVPTAPADVRGATDWASVIGAGYSSGSGESSGKPAPSTTMSTGSTGSARSAASGGTAGSAASARSADSVDTLDVAEDLGYATRRASNRPKEPGLVDPAWTRLAFAGIVPLLLAVGSVLPGWVRLVLVAVLVPAAAQGWPALVRARHDLGGTIVMTISGLAAATSVYLLDDMGVAGLVMAFSILVAFVGQMLRRDGRHNLVEDLSSTVAGCLVVVSGSAWCALEPGLADPAIVVPTCLALFVGAVLTVLNVRARILEVLTVTLPALLAGGAGYVLAAAGFFGLSHISTATALQSAVACVVVGFVAGILMAAGNRVLWTHRWVPGGRAAVASALVPILSVGVPVYAIARLMGGFLAG</sequence>
<comment type="caution">
    <text evidence="3">The sequence shown here is derived from an EMBL/GenBank/DDBJ whole genome shotgun (WGS) entry which is preliminary data.</text>
</comment>
<name>A0A508A816_9ACTO</name>
<protein>
    <recommendedName>
        <fullName evidence="5">Tellurium resistance protein TerC</fullName>
    </recommendedName>
</protein>
<dbReference type="EMBL" id="VICB01000010">
    <property type="protein sequence ID" value="TQD43145.1"/>
    <property type="molecule type" value="Genomic_DNA"/>
</dbReference>
<evidence type="ECO:0000313" key="4">
    <source>
        <dbReference type="Proteomes" id="UP000319010"/>
    </source>
</evidence>
<keyword evidence="2" id="KW-0472">Membrane</keyword>
<accession>A0A508A816</accession>
<dbReference type="AlphaFoldDB" id="A0A508A816"/>
<feature type="region of interest" description="Disordered" evidence="1">
    <location>
        <begin position="1"/>
        <end position="97"/>
    </location>
</feature>
<evidence type="ECO:0000313" key="3">
    <source>
        <dbReference type="EMBL" id="TQD43145.1"/>
    </source>
</evidence>
<keyword evidence="2" id="KW-1133">Transmembrane helix</keyword>
<feature type="transmembrane region" description="Helical" evidence="2">
    <location>
        <begin position="358"/>
        <end position="377"/>
    </location>
</feature>
<feature type="transmembrane region" description="Helical" evidence="2">
    <location>
        <begin position="179"/>
        <end position="198"/>
    </location>
</feature>
<evidence type="ECO:0000256" key="1">
    <source>
        <dbReference type="SAM" id="MobiDB-lite"/>
    </source>
</evidence>